<keyword evidence="1" id="KW-0472">Membrane</keyword>
<evidence type="ECO:0000256" key="1">
    <source>
        <dbReference type="SAM" id="Phobius"/>
    </source>
</evidence>
<accession>A0A833WKU0</accession>
<organism evidence="2 3">
    <name type="scientific">Phytophthora infestans</name>
    <name type="common">Potato late blight agent</name>
    <name type="synonym">Botrytis infestans</name>
    <dbReference type="NCBI Taxonomy" id="4787"/>
    <lineage>
        <taxon>Eukaryota</taxon>
        <taxon>Sar</taxon>
        <taxon>Stramenopiles</taxon>
        <taxon>Oomycota</taxon>
        <taxon>Peronosporomycetes</taxon>
        <taxon>Peronosporales</taxon>
        <taxon>Peronosporaceae</taxon>
        <taxon>Phytophthora</taxon>
    </lineage>
</organism>
<sequence length="149" mass="17399">MVSSFSHKGWHSANFLLLIIYGFLVSLFIPCAVNELGDIYEEFGVLYHYTRSHCATTVADQRTLCYFEVSVDSHTLSDVVEKFSEVTRLRSEFATMLLFHIHQQEFDILDFREELSDRDRFNYVVKILFELKGTTVAYSQLASRKWGTY</sequence>
<keyword evidence="1" id="KW-0812">Transmembrane</keyword>
<evidence type="ECO:0000313" key="3">
    <source>
        <dbReference type="Proteomes" id="UP000602510"/>
    </source>
</evidence>
<dbReference type="AlphaFoldDB" id="A0A833WKU0"/>
<dbReference type="Proteomes" id="UP000602510">
    <property type="component" value="Unassembled WGS sequence"/>
</dbReference>
<reference evidence="2" key="1">
    <citation type="submission" date="2020-04" db="EMBL/GenBank/DDBJ databases">
        <title>Hybrid Assembly of Korean Phytophthora infestans isolates.</title>
        <authorList>
            <person name="Prokchorchik M."/>
            <person name="Lee Y."/>
            <person name="Seo J."/>
            <person name="Cho J.-H."/>
            <person name="Park Y.-E."/>
            <person name="Jang D.-C."/>
            <person name="Im J.-S."/>
            <person name="Choi J.-G."/>
            <person name="Park H.-J."/>
            <person name="Lee G.-B."/>
            <person name="Lee Y.-G."/>
            <person name="Hong S.-Y."/>
            <person name="Cho K."/>
            <person name="Sohn K.H."/>
        </authorList>
    </citation>
    <scope>NUCLEOTIDE SEQUENCE</scope>
    <source>
        <strain evidence="2">KR_1_A1</strain>
    </source>
</reference>
<dbReference type="EMBL" id="WSZM01000157">
    <property type="protein sequence ID" value="KAF4039935.1"/>
    <property type="molecule type" value="Genomic_DNA"/>
</dbReference>
<name>A0A833WKU0_PHYIN</name>
<keyword evidence="3" id="KW-1185">Reference proteome</keyword>
<gene>
    <name evidence="2" type="ORF">GN244_ATG07881</name>
</gene>
<proteinExistence type="predicted"/>
<feature type="transmembrane region" description="Helical" evidence="1">
    <location>
        <begin position="12"/>
        <end position="33"/>
    </location>
</feature>
<keyword evidence="1" id="KW-1133">Transmembrane helix</keyword>
<protein>
    <submittedName>
        <fullName evidence="2">Uncharacterized protein</fullName>
    </submittedName>
</protein>
<evidence type="ECO:0000313" key="2">
    <source>
        <dbReference type="EMBL" id="KAF4039935.1"/>
    </source>
</evidence>
<comment type="caution">
    <text evidence="2">The sequence shown here is derived from an EMBL/GenBank/DDBJ whole genome shotgun (WGS) entry which is preliminary data.</text>
</comment>